<proteinExistence type="predicted"/>
<dbReference type="InterPro" id="IPR011990">
    <property type="entry name" value="TPR-like_helical_dom_sf"/>
</dbReference>
<evidence type="ECO:0000313" key="2">
    <source>
        <dbReference type="EMBL" id="MBD8001417.1"/>
    </source>
</evidence>
<organism evidence="2 3">
    <name type="scientific">Phocaeicola faecium</name>
    <dbReference type="NCBI Taxonomy" id="2762213"/>
    <lineage>
        <taxon>Bacteria</taxon>
        <taxon>Pseudomonadati</taxon>
        <taxon>Bacteroidota</taxon>
        <taxon>Bacteroidia</taxon>
        <taxon>Bacteroidales</taxon>
        <taxon>Bacteroidaceae</taxon>
        <taxon>Phocaeicola</taxon>
    </lineage>
</organism>
<dbReference type="Gene3D" id="1.20.120.840">
    <property type="entry name" value="SusD-like, tetratrico peptide repeats domain"/>
    <property type="match status" value="1"/>
</dbReference>
<keyword evidence="2" id="KW-0449">Lipoprotein</keyword>
<feature type="chain" id="PRO_5046818212" evidence="1">
    <location>
        <begin position="19"/>
        <end position="547"/>
    </location>
</feature>
<keyword evidence="1" id="KW-0732">Signal</keyword>
<dbReference type="CDD" id="cd08977">
    <property type="entry name" value="SusD"/>
    <property type="match status" value="1"/>
</dbReference>
<dbReference type="Proteomes" id="UP000616346">
    <property type="component" value="Unassembled WGS sequence"/>
</dbReference>
<sequence>MKKYIILLLTLCSMSACDYETVNTDPYGVSDEELGPLKYGARFMNMQQRVIPIGSPSLTTGPGNDLQNTDLISSGNYIGYFGNNNNWGFNNESNWNFTDSRMNYAYQNFYSSIFLPWNEIYEIAKDAESPSEQAILEMANIVRNVAWLRATDVFGPIAYTSAGDGSIAPKFDSQEVVYKTMMADLAKSVELLNTISYRVMSQYDLIYDGNVQNWVKLANSLMLRMAVRVHFKDEALAREYIAKALDPKNGGVIEDIASEAKIQTSAKMPLLNSMMASVNDYNETRMGATIWGYLRGYRDPRISVYFTQGTYGYGSYMQKDYFAVAPENTNSKQETTWSEKFASRPNIDANSPLYWFRASETYFLKAEAALYNLMEGDPQTFYEQGVSMSFQENGVNGFTADYLETTDKPLGIRTMAYWYGDYGHDLSIGNTSPKWDDYTGSLPQKDEQLQKIITQKYLALYPNAVEAWTEYRRTGFPYIMKPMDGAAAGRIGASVEDTRAPERFRFAPTAYNSNPNMAEIPKLLGGDDIGATKMWWVRSDRPKQPNQ</sequence>
<evidence type="ECO:0000313" key="3">
    <source>
        <dbReference type="Proteomes" id="UP000616346"/>
    </source>
</evidence>
<name>A0ABR8V9P6_9BACT</name>
<dbReference type="Gene3D" id="1.25.40.390">
    <property type="match status" value="1"/>
</dbReference>
<comment type="caution">
    <text evidence="2">The sequence shown here is derived from an EMBL/GenBank/DDBJ whole genome shotgun (WGS) entry which is preliminary data.</text>
</comment>
<gene>
    <name evidence="2" type="ORF">H9626_04195</name>
</gene>
<dbReference type="SUPFAM" id="SSF48452">
    <property type="entry name" value="TPR-like"/>
    <property type="match status" value="1"/>
</dbReference>
<dbReference type="EMBL" id="JACSPQ010000001">
    <property type="protein sequence ID" value="MBD8001417.1"/>
    <property type="molecule type" value="Genomic_DNA"/>
</dbReference>
<dbReference type="RefSeq" id="WP_191709661.1">
    <property type="nucleotide sequence ID" value="NZ_JACSPQ010000001.1"/>
</dbReference>
<feature type="signal peptide" evidence="1">
    <location>
        <begin position="1"/>
        <end position="18"/>
    </location>
</feature>
<protein>
    <submittedName>
        <fullName evidence="2">SusD/RagB family nutrient-binding outer membrane lipoprotein</fullName>
    </submittedName>
</protein>
<dbReference type="PROSITE" id="PS51257">
    <property type="entry name" value="PROKAR_LIPOPROTEIN"/>
    <property type="match status" value="1"/>
</dbReference>
<reference evidence="2 3" key="1">
    <citation type="submission" date="2020-08" db="EMBL/GenBank/DDBJ databases">
        <title>A Genomic Blueprint of the Chicken Gut Microbiome.</title>
        <authorList>
            <person name="Gilroy R."/>
            <person name="Ravi A."/>
            <person name="Getino M."/>
            <person name="Pursley I."/>
            <person name="Horton D.L."/>
            <person name="Alikhan N.-F."/>
            <person name="Baker D."/>
            <person name="Gharbi K."/>
            <person name="Hall N."/>
            <person name="Watson M."/>
            <person name="Adriaenssens E.M."/>
            <person name="Foster-Nyarko E."/>
            <person name="Jarju S."/>
            <person name="Secka A."/>
            <person name="Antonio M."/>
            <person name="Oren A."/>
            <person name="Chaudhuri R."/>
            <person name="La Ragione R.M."/>
            <person name="Hildebrand F."/>
            <person name="Pallen M.J."/>
        </authorList>
    </citation>
    <scope>NUCLEOTIDE SEQUENCE [LARGE SCALE GENOMIC DNA]</scope>
    <source>
        <strain evidence="2 3">Sa1YUN3</strain>
    </source>
</reference>
<keyword evidence="3" id="KW-1185">Reference proteome</keyword>
<accession>A0ABR8V9P6</accession>
<dbReference type="InterPro" id="IPR024302">
    <property type="entry name" value="SusD-like"/>
</dbReference>
<dbReference type="Pfam" id="PF12741">
    <property type="entry name" value="SusD-like"/>
    <property type="match status" value="1"/>
</dbReference>
<evidence type="ECO:0000256" key="1">
    <source>
        <dbReference type="SAM" id="SignalP"/>
    </source>
</evidence>